<organism evidence="1 2">
    <name type="scientific">Artemisia annua</name>
    <name type="common">Sweet wormwood</name>
    <dbReference type="NCBI Taxonomy" id="35608"/>
    <lineage>
        <taxon>Eukaryota</taxon>
        <taxon>Viridiplantae</taxon>
        <taxon>Streptophyta</taxon>
        <taxon>Embryophyta</taxon>
        <taxon>Tracheophyta</taxon>
        <taxon>Spermatophyta</taxon>
        <taxon>Magnoliopsida</taxon>
        <taxon>eudicotyledons</taxon>
        <taxon>Gunneridae</taxon>
        <taxon>Pentapetalae</taxon>
        <taxon>asterids</taxon>
        <taxon>campanulids</taxon>
        <taxon>Asterales</taxon>
        <taxon>Asteraceae</taxon>
        <taxon>Asteroideae</taxon>
        <taxon>Anthemideae</taxon>
        <taxon>Artemisiinae</taxon>
        <taxon>Artemisia</taxon>
    </lineage>
</organism>
<protein>
    <submittedName>
        <fullName evidence="1">Arginyl-tRNA synthetase, class Ic</fullName>
    </submittedName>
</protein>
<dbReference type="GO" id="GO:0004814">
    <property type="term" value="F:arginine-tRNA ligase activity"/>
    <property type="evidence" value="ECO:0007669"/>
    <property type="project" value="InterPro"/>
</dbReference>
<evidence type="ECO:0000313" key="1">
    <source>
        <dbReference type="EMBL" id="PWA34355.1"/>
    </source>
</evidence>
<dbReference type="PANTHER" id="PTHR11956:SF5">
    <property type="entry name" value="ARGININE--TRNA LIGASE, CYTOPLASMIC"/>
    <property type="match status" value="1"/>
</dbReference>
<dbReference type="EMBL" id="PKPP01022890">
    <property type="protein sequence ID" value="PWA34355.1"/>
    <property type="molecule type" value="Genomic_DNA"/>
</dbReference>
<keyword evidence="1" id="KW-0436">Ligase</keyword>
<proteinExistence type="predicted"/>
<dbReference type="PANTHER" id="PTHR11956">
    <property type="entry name" value="ARGINYL-TRNA SYNTHETASE"/>
    <property type="match status" value="1"/>
</dbReference>
<dbReference type="Proteomes" id="UP000245207">
    <property type="component" value="Unassembled WGS sequence"/>
</dbReference>
<dbReference type="GO" id="GO:0005524">
    <property type="term" value="F:ATP binding"/>
    <property type="evidence" value="ECO:0007669"/>
    <property type="project" value="InterPro"/>
</dbReference>
<keyword evidence="1" id="KW-0030">Aminoacyl-tRNA synthetase</keyword>
<dbReference type="AlphaFoldDB" id="A0A2U1KC84"/>
<dbReference type="OrthoDB" id="68056at2759"/>
<dbReference type="GO" id="GO:0006420">
    <property type="term" value="P:arginyl-tRNA aminoacylation"/>
    <property type="evidence" value="ECO:0007669"/>
    <property type="project" value="InterPro"/>
</dbReference>
<gene>
    <name evidence="1" type="ORF">CTI12_AA619920</name>
</gene>
<comment type="caution">
    <text evidence="1">The sequence shown here is derived from an EMBL/GenBank/DDBJ whole genome shotgun (WGS) entry which is preliminary data.</text>
</comment>
<dbReference type="InterPro" id="IPR001278">
    <property type="entry name" value="Arg-tRNA-ligase"/>
</dbReference>
<keyword evidence="2" id="KW-1185">Reference proteome</keyword>
<reference evidence="1 2" key="1">
    <citation type="journal article" date="2018" name="Mol. Plant">
        <title>The genome of Artemisia annua provides insight into the evolution of Asteraceae family and artemisinin biosynthesis.</title>
        <authorList>
            <person name="Shen Q."/>
            <person name="Zhang L."/>
            <person name="Liao Z."/>
            <person name="Wang S."/>
            <person name="Yan T."/>
            <person name="Shi P."/>
            <person name="Liu M."/>
            <person name="Fu X."/>
            <person name="Pan Q."/>
            <person name="Wang Y."/>
            <person name="Lv Z."/>
            <person name="Lu X."/>
            <person name="Zhang F."/>
            <person name="Jiang W."/>
            <person name="Ma Y."/>
            <person name="Chen M."/>
            <person name="Hao X."/>
            <person name="Li L."/>
            <person name="Tang Y."/>
            <person name="Lv G."/>
            <person name="Zhou Y."/>
            <person name="Sun X."/>
            <person name="Brodelius P.E."/>
            <person name="Rose J.K.C."/>
            <person name="Tang K."/>
        </authorList>
    </citation>
    <scope>NUCLEOTIDE SEQUENCE [LARGE SCALE GENOMIC DNA]</scope>
    <source>
        <strain evidence="2">cv. Huhao1</strain>
        <tissue evidence="1">Leaf</tissue>
    </source>
</reference>
<accession>A0A2U1KC84</accession>
<evidence type="ECO:0000313" key="2">
    <source>
        <dbReference type="Proteomes" id="UP000245207"/>
    </source>
</evidence>
<sequence>MALIRQKILDYGCSPAEVDDYKAMLFLNQQPEGNDCSLEWTVDWKRHRFSERSIFDPVDEEDFRWSLQKEISLTFGYFVNILPVRTILLVSVRTSTGTEADDYDYLCTSVLNLWPFIRCRYYLYGPKHAGLVIKDGFYEPEVRMLERCVVGGPGFLKFKLSRTWIAKSKMMMTEFLMDRFPNGEVNEQAIGELEVLYEESKKRFAEDAEFRERTQPVQVSL</sequence>
<name>A0A2U1KC84_ARTAN</name>
<dbReference type="STRING" id="35608.A0A2U1KC84"/>